<dbReference type="PROSITE" id="PS00107">
    <property type="entry name" value="PROTEIN_KINASE_ATP"/>
    <property type="match status" value="1"/>
</dbReference>
<dbReference type="GeneID" id="108900436"/>
<evidence type="ECO:0000256" key="6">
    <source>
        <dbReference type="PROSITE-ProRule" id="PRU10141"/>
    </source>
</evidence>
<feature type="domain" description="Protein kinase" evidence="8">
    <location>
        <begin position="72"/>
        <end position="400"/>
    </location>
</feature>
<dbReference type="KEGG" id="lcf:108900436"/>
<dbReference type="GO" id="GO:0005737">
    <property type="term" value="C:cytoplasm"/>
    <property type="evidence" value="ECO:0007669"/>
    <property type="project" value="TreeGrafter"/>
</dbReference>
<dbReference type="GeneTree" id="ENSGT00940000155356"/>
<keyword evidence="10" id="KW-1185">Reference proteome</keyword>
<dbReference type="PANTHER" id="PTHR24058:SF17">
    <property type="entry name" value="HOMEODOMAIN INTERACTING PROTEIN KINASE, ISOFORM D"/>
    <property type="match status" value="1"/>
</dbReference>
<reference evidence="10" key="1">
    <citation type="submission" date="2015-09" db="EMBL/GenBank/DDBJ databases">
        <authorList>
            <person name="Sai Rama Sridatta P."/>
        </authorList>
    </citation>
    <scope>NUCLEOTIDE SEQUENCE [LARGE SCALE GENOMIC DNA]</scope>
</reference>
<dbReference type="Pfam" id="PF00069">
    <property type="entry name" value="Pkinase"/>
    <property type="match status" value="1"/>
</dbReference>
<evidence type="ECO:0000313" key="9">
    <source>
        <dbReference type="Ensembl" id="ENSLCAP00010020743.1"/>
    </source>
</evidence>
<dbReference type="GO" id="GO:0004713">
    <property type="term" value="F:protein tyrosine kinase activity"/>
    <property type="evidence" value="ECO:0007669"/>
    <property type="project" value="TreeGrafter"/>
</dbReference>
<dbReference type="GO" id="GO:0005634">
    <property type="term" value="C:nucleus"/>
    <property type="evidence" value="ECO:0007669"/>
    <property type="project" value="TreeGrafter"/>
</dbReference>
<dbReference type="Proteomes" id="UP000694890">
    <property type="component" value="Linkage group LG3"/>
</dbReference>
<dbReference type="InterPro" id="IPR011009">
    <property type="entry name" value="Kinase-like_dom_sf"/>
</dbReference>
<feature type="compositionally biased region" description="Polar residues" evidence="7">
    <location>
        <begin position="476"/>
        <end position="487"/>
    </location>
</feature>
<reference evidence="9" key="3">
    <citation type="submission" date="2025-05" db="UniProtKB">
        <authorList>
            <consortium name="Ensembl"/>
        </authorList>
    </citation>
    <scope>IDENTIFICATION</scope>
</reference>
<reference evidence="11" key="2">
    <citation type="submission" date="2025-04" db="UniProtKB">
        <authorList>
            <consortium name="RefSeq"/>
        </authorList>
    </citation>
    <scope>IDENTIFICATION</scope>
    <source>
        <tissue evidence="11">Brain</tissue>
    </source>
</reference>
<protein>
    <submittedName>
        <fullName evidence="11">Homeodomain-interacting protein kinase 3</fullName>
    </submittedName>
</protein>
<organism evidence="9 10">
    <name type="scientific">Lates calcarifer</name>
    <name type="common">Barramundi</name>
    <name type="synonym">Holocentrus calcarifer</name>
    <dbReference type="NCBI Taxonomy" id="8187"/>
    <lineage>
        <taxon>Eukaryota</taxon>
        <taxon>Metazoa</taxon>
        <taxon>Chordata</taxon>
        <taxon>Craniata</taxon>
        <taxon>Vertebrata</taxon>
        <taxon>Euteleostomi</taxon>
        <taxon>Actinopterygii</taxon>
        <taxon>Neopterygii</taxon>
        <taxon>Teleostei</taxon>
        <taxon>Neoteleostei</taxon>
        <taxon>Acanthomorphata</taxon>
        <taxon>Carangaria</taxon>
        <taxon>Carangaria incertae sedis</taxon>
        <taxon>Centropomidae</taxon>
        <taxon>Lates</taxon>
    </lineage>
</organism>
<feature type="compositionally biased region" description="Basic residues" evidence="7">
    <location>
        <begin position="700"/>
        <end position="711"/>
    </location>
</feature>
<evidence type="ECO:0000256" key="4">
    <source>
        <dbReference type="ARBA" id="ARBA00022777"/>
    </source>
</evidence>
<evidence type="ECO:0000259" key="8">
    <source>
        <dbReference type="PROSITE" id="PS50011"/>
    </source>
</evidence>
<dbReference type="GO" id="GO:0005524">
    <property type="term" value="F:ATP binding"/>
    <property type="evidence" value="ECO:0007669"/>
    <property type="project" value="UniProtKB-UniRule"/>
</dbReference>
<dbReference type="GO" id="GO:0003677">
    <property type="term" value="F:DNA binding"/>
    <property type="evidence" value="ECO:0007669"/>
    <property type="project" value="UniProtKB-KW"/>
</dbReference>
<dbReference type="Gene3D" id="1.10.510.10">
    <property type="entry name" value="Transferase(Phosphotransferase) domain 1"/>
    <property type="match status" value="1"/>
</dbReference>
<evidence type="ECO:0000313" key="11">
    <source>
        <dbReference type="RefSeq" id="XP_050934417.1"/>
    </source>
</evidence>
<dbReference type="InParanoid" id="A0A4W6D7D5"/>
<dbReference type="InterPro" id="IPR050494">
    <property type="entry name" value="Ser_Thr_dual-spec_kinase"/>
</dbReference>
<feature type="compositionally biased region" description="Basic and acidic residues" evidence="7">
    <location>
        <begin position="598"/>
        <end position="615"/>
    </location>
</feature>
<feature type="compositionally biased region" description="Polar residues" evidence="7">
    <location>
        <begin position="430"/>
        <end position="456"/>
    </location>
</feature>
<dbReference type="OrthoDB" id="437530at2759"/>
<name>A0A4W6D7D5_LATCA</name>
<dbReference type="PROSITE" id="PS00108">
    <property type="entry name" value="PROTEIN_KINASE_ST"/>
    <property type="match status" value="1"/>
</dbReference>
<dbReference type="SMART" id="SM00220">
    <property type="entry name" value="S_TKc"/>
    <property type="match status" value="1"/>
</dbReference>
<feature type="binding site" evidence="6">
    <location>
        <position position="101"/>
    </location>
    <ligand>
        <name>ATP</name>
        <dbReference type="ChEBI" id="CHEBI:30616"/>
    </ligand>
</feature>
<gene>
    <name evidence="9 11" type="primary">LOC108900436</name>
</gene>
<feature type="region of interest" description="Disordered" evidence="7">
    <location>
        <begin position="430"/>
        <end position="726"/>
    </location>
</feature>
<dbReference type="GO" id="GO:0004674">
    <property type="term" value="F:protein serine/threonine kinase activity"/>
    <property type="evidence" value="ECO:0007669"/>
    <property type="project" value="UniProtKB-KW"/>
</dbReference>
<dbReference type="RefSeq" id="XP_050934417.1">
    <property type="nucleotide sequence ID" value="XM_051078460.1"/>
</dbReference>
<evidence type="ECO:0000256" key="2">
    <source>
        <dbReference type="ARBA" id="ARBA00022679"/>
    </source>
</evidence>
<evidence type="ECO:0000313" key="10">
    <source>
        <dbReference type="Proteomes" id="UP000314980"/>
    </source>
</evidence>
<feature type="compositionally biased region" description="Polar residues" evidence="7">
    <location>
        <begin position="514"/>
        <end position="535"/>
    </location>
</feature>
<dbReference type="SUPFAM" id="SSF56112">
    <property type="entry name" value="Protein kinase-like (PK-like)"/>
    <property type="match status" value="1"/>
</dbReference>
<dbReference type="PANTHER" id="PTHR24058">
    <property type="entry name" value="DUAL SPECIFICITY PROTEIN KINASE"/>
    <property type="match status" value="1"/>
</dbReference>
<feature type="compositionally biased region" description="Low complexity" evidence="7">
    <location>
        <begin position="572"/>
        <end position="583"/>
    </location>
</feature>
<dbReference type="InterPro" id="IPR000719">
    <property type="entry name" value="Prot_kinase_dom"/>
</dbReference>
<evidence type="ECO:0000256" key="1">
    <source>
        <dbReference type="ARBA" id="ARBA00022527"/>
    </source>
</evidence>
<dbReference type="AlphaFoldDB" id="A0A4W6D7D5"/>
<dbReference type="InterPro" id="IPR008271">
    <property type="entry name" value="Ser/Thr_kinase_AS"/>
</dbReference>
<feature type="compositionally biased region" description="Basic and acidic residues" evidence="7">
    <location>
        <begin position="557"/>
        <end position="566"/>
    </location>
</feature>
<dbReference type="Gene3D" id="3.30.200.20">
    <property type="entry name" value="Phosphorylase Kinase, domain 1"/>
    <property type="match status" value="1"/>
</dbReference>
<keyword evidence="11" id="KW-0371">Homeobox</keyword>
<feature type="compositionally biased region" description="Polar residues" evidence="7">
    <location>
        <begin position="647"/>
        <end position="659"/>
    </location>
</feature>
<dbReference type="Ensembl" id="ENSLCAT00010021200.1">
    <property type="protein sequence ID" value="ENSLCAP00010020743.1"/>
    <property type="gene ID" value="ENSLCAG00010009804.1"/>
</dbReference>
<keyword evidence="1" id="KW-0723">Serine/threonine-protein kinase</keyword>
<evidence type="ECO:0000256" key="5">
    <source>
        <dbReference type="ARBA" id="ARBA00022840"/>
    </source>
</evidence>
<dbReference type="STRING" id="8187.ENSLCAP00010020743"/>
<evidence type="ECO:0000256" key="7">
    <source>
        <dbReference type="SAM" id="MobiDB-lite"/>
    </source>
</evidence>
<dbReference type="Proteomes" id="UP000314980">
    <property type="component" value="Unassembled WGS sequence"/>
</dbReference>
<evidence type="ECO:0000256" key="3">
    <source>
        <dbReference type="ARBA" id="ARBA00022741"/>
    </source>
</evidence>
<keyword evidence="11" id="KW-0238">DNA-binding</keyword>
<keyword evidence="5 6" id="KW-0067">ATP-binding</keyword>
<accession>A0A4W6D7D5</accession>
<keyword evidence="3 6" id="KW-0547">Nucleotide-binding</keyword>
<keyword evidence="2" id="KW-0808">Transferase</keyword>
<feature type="compositionally biased region" description="Basic and acidic residues" evidence="7">
    <location>
        <begin position="672"/>
        <end position="699"/>
    </location>
</feature>
<sequence>MYLPEFLRFNFNLKHFFKHFFKTSVTPAASLALSSQQQVSHLTMASNMVPTLPAQDDQLVTGCRLTSRSCVYTVQSFLGQGTFGKVAKCTRMDDMRTVAVKMIKNQGSHAMLAHLEVATLMKLRSLHLDKSITVEWNDVFFDRGHICLEFEHLDKSLYDFMEERYFQPLLLREIRPIVQQLANALNHLKAAEIIHADLKLENVMLVNHLQEPYRVKVIDFGLACNTSAARPGSYIQSRAYRAPEIILGLPFTEAIDMWSLGCLAATMYLGALLYPGSSQYDMMRYIIETQGQPPDHLLTFGYNTSSFFQRDYNSTTSHWKLKTPDQFHRETGIEPKETRRFKFTSLDQLLHVRVINPDNAADKIAEIHDALMFVAMVKEMLQLDAAQRITPRQVLEHDFISIRHIANIYSFSHYVRSCYDIMGVCQSKAPTSDSENAACSSLQQPPSMTTYTVQQNPPTPAEGSSLDQPHCINPHPGTSTQTTSSDRSGMKRKVDEEDGNKTSSVSKSVKSISDDCQQSHAAPTSSNSSQTQSLVRSGIKRKMADDEHQNNQKMKGRHNERPDDNRKRFHKSSAGPSTSGCSSKTQSCVSPRVKRKMARGEDSDTDYDNRSERERKRARKCNAGTSTRSDRRNNPADDHHRQHHSARPSSCTQTESQARSGLKRKAADDEDLQPRKRTADSRSDDARQKSVVRLEEERRRGARHISKRRTTDHRQDQRTRGRSRRH</sequence>
<proteinExistence type="predicted"/>
<keyword evidence="4 11" id="KW-0418">Kinase</keyword>
<feature type="compositionally biased region" description="Basic and acidic residues" evidence="7">
    <location>
        <begin position="628"/>
        <end position="640"/>
    </location>
</feature>
<dbReference type="PROSITE" id="PS50011">
    <property type="entry name" value="PROTEIN_KINASE_DOM"/>
    <property type="match status" value="1"/>
</dbReference>
<dbReference type="InterPro" id="IPR017441">
    <property type="entry name" value="Protein_kinase_ATP_BS"/>
</dbReference>